<sequence length="147" mass="16588">MSKEPNPFRLNLEGESGGGEEVFLNISGGILMKSTEEKGAGILLESLFDILSNLTENSFNTNIQLLGVFNLLFSYPQPLLTAYLFYVDSLRGNLPLLKINDEGFCLGMTLVGTSNQSKRVPQFEIRRNRRSDMRRATLMRASLYPRY</sequence>
<reference evidence="3" key="1">
    <citation type="submission" date="2022-11" db="UniProtKB">
        <authorList>
            <consortium name="WormBaseParasite"/>
        </authorList>
    </citation>
    <scope>IDENTIFICATION</scope>
</reference>
<keyword evidence="2" id="KW-1185">Reference proteome</keyword>
<name>A0A914NQR3_MELIC</name>
<protein>
    <submittedName>
        <fullName evidence="3">FHF complex subunit HOOK-interacting protein C-terminal domain-containing protein</fullName>
    </submittedName>
</protein>
<accession>A0A914NQR3</accession>
<dbReference type="WBParaSite" id="Minc3s09175g42991">
    <property type="protein sequence ID" value="Minc3s09175g42991"/>
    <property type="gene ID" value="Minc3s09175g42991"/>
</dbReference>
<dbReference type="InterPro" id="IPR045669">
    <property type="entry name" value="FHIP_C"/>
</dbReference>
<dbReference type="AlphaFoldDB" id="A0A914NQR3"/>
<dbReference type="Proteomes" id="UP000887563">
    <property type="component" value="Unplaced"/>
</dbReference>
<evidence type="ECO:0000313" key="2">
    <source>
        <dbReference type="Proteomes" id="UP000887563"/>
    </source>
</evidence>
<feature type="domain" description="FHF complex subunit HOOK-interacting protein C-terminal" evidence="1">
    <location>
        <begin position="41"/>
        <end position="86"/>
    </location>
</feature>
<proteinExistence type="predicted"/>
<evidence type="ECO:0000313" key="3">
    <source>
        <dbReference type="WBParaSite" id="Minc3s09175g42991"/>
    </source>
</evidence>
<evidence type="ECO:0000259" key="1">
    <source>
        <dbReference type="Pfam" id="PF19314"/>
    </source>
</evidence>
<organism evidence="2 3">
    <name type="scientific">Meloidogyne incognita</name>
    <name type="common">Southern root-knot nematode worm</name>
    <name type="synonym">Oxyuris incognita</name>
    <dbReference type="NCBI Taxonomy" id="6306"/>
    <lineage>
        <taxon>Eukaryota</taxon>
        <taxon>Metazoa</taxon>
        <taxon>Ecdysozoa</taxon>
        <taxon>Nematoda</taxon>
        <taxon>Chromadorea</taxon>
        <taxon>Rhabditida</taxon>
        <taxon>Tylenchina</taxon>
        <taxon>Tylenchomorpha</taxon>
        <taxon>Tylenchoidea</taxon>
        <taxon>Meloidogynidae</taxon>
        <taxon>Meloidogyninae</taxon>
        <taxon>Meloidogyne</taxon>
        <taxon>Meloidogyne incognita group</taxon>
    </lineage>
</organism>
<dbReference type="Pfam" id="PF19314">
    <property type="entry name" value="DUF5917"/>
    <property type="match status" value="1"/>
</dbReference>